<keyword evidence="1" id="KW-0614">Plasmid</keyword>
<dbReference type="Proteomes" id="UP001241605">
    <property type="component" value="Plasmid unnamed3"/>
</dbReference>
<evidence type="ECO:0000313" key="2">
    <source>
        <dbReference type="Proteomes" id="UP001241605"/>
    </source>
</evidence>
<evidence type="ECO:0008006" key="3">
    <source>
        <dbReference type="Google" id="ProtNLM"/>
    </source>
</evidence>
<accession>A0ABY8QN41</accession>
<gene>
    <name evidence="1" type="ORF">QF118_19765</name>
</gene>
<geneLocation type="plasmid" evidence="1 2">
    <name>unnamed3</name>
</geneLocation>
<protein>
    <recommendedName>
        <fullName evidence="3">Sulphotransferase Stf0 domain-containing protein</fullName>
    </recommendedName>
</protein>
<keyword evidence="2" id="KW-1185">Reference proteome</keyword>
<name>A0ABY8QN41_9RHOB</name>
<reference evidence="1 2" key="1">
    <citation type="submission" date="2023-05" db="EMBL/GenBank/DDBJ databases">
        <title>YMD87, complete Genome.</title>
        <authorList>
            <person name="Zhang J."/>
            <person name="Xu X."/>
        </authorList>
    </citation>
    <scope>NUCLEOTIDE SEQUENCE [LARGE SCALE GENOMIC DNA]</scope>
    <source>
        <strain evidence="1 2">YMD87</strain>
        <plasmid evidence="1 2">unnamed3</plasmid>
    </source>
</reference>
<organism evidence="1 2">
    <name type="scientific">Tropicibacter oceani</name>
    <dbReference type="NCBI Taxonomy" id="3058420"/>
    <lineage>
        <taxon>Bacteria</taxon>
        <taxon>Pseudomonadati</taxon>
        <taxon>Pseudomonadota</taxon>
        <taxon>Alphaproteobacteria</taxon>
        <taxon>Rhodobacterales</taxon>
        <taxon>Roseobacteraceae</taxon>
        <taxon>Tropicibacter</taxon>
    </lineage>
</organism>
<proteinExistence type="predicted"/>
<dbReference type="EMBL" id="CP124619">
    <property type="protein sequence ID" value="WGW06050.1"/>
    <property type="molecule type" value="Genomic_DNA"/>
</dbReference>
<dbReference type="Gene3D" id="3.40.50.300">
    <property type="entry name" value="P-loop containing nucleotide triphosphate hydrolases"/>
    <property type="match status" value="1"/>
</dbReference>
<dbReference type="InterPro" id="IPR027417">
    <property type="entry name" value="P-loop_NTPase"/>
</dbReference>
<sequence>MSFPYIIWTMQRTGGTTLASLLAVLSEHPGVQHEAFNEERVFGHVVGHWEDPERMRQAMQAVLEPRPVIKHCHELLPPVLNIALLEISTALGYRHIILERRAEVDRILSLELAKITGAWGSDQARRIYRQIEEGVLPIEPINIPRALAHMRECAARRIGLDTLFESQGLSPYRVCFEDIYTDPVSGRALVDDLLAFLDIDPGAHPQYEGLVTEALVQKGQNSTQVAEAVPNFDEARAQLTEAYNALIESPPKPIP</sequence>
<dbReference type="SUPFAM" id="SSF52540">
    <property type="entry name" value="P-loop containing nucleoside triphosphate hydrolases"/>
    <property type="match status" value="1"/>
</dbReference>
<evidence type="ECO:0000313" key="1">
    <source>
        <dbReference type="EMBL" id="WGW06050.1"/>
    </source>
</evidence>
<dbReference type="RefSeq" id="WP_282302673.1">
    <property type="nucleotide sequence ID" value="NZ_CP124619.1"/>
</dbReference>